<reference evidence="2 3" key="1">
    <citation type="journal article" date="2019" name="Int. J. Syst. Evol. Microbiol.">
        <title>The Global Catalogue of Microorganisms (GCM) 10K type strain sequencing project: providing services to taxonomists for standard genome sequencing and annotation.</title>
        <authorList>
            <consortium name="The Broad Institute Genomics Platform"/>
            <consortium name="The Broad Institute Genome Sequencing Center for Infectious Disease"/>
            <person name="Wu L."/>
            <person name="Ma J."/>
        </authorList>
    </citation>
    <scope>NUCLEOTIDE SEQUENCE [LARGE SCALE GENOMIC DNA]</scope>
    <source>
        <strain evidence="2 3">JCM 14162</strain>
    </source>
</reference>
<proteinExistence type="predicted"/>
<dbReference type="RefSeq" id="WP_229954238.1">
    <property type="nucleotide sequence ID" value="NZ_BAAAEM010000002.1"/>
</dbReference>
<evidence type="ECO:0000256" key="1">
    <source>
        <dbReference type="SAM" id="SignalP"/>
    </source>
</evidence>
<protein>
    <submittedName>
        <fullName evidence="2">Uncharacterized protein</fullName>
    </submittedName>
</protein>
<dbReference type="Proteomes" id="UP001500713">
    <property type="component" value="Unassembled WGS sequence"/>
</dbReference>
<evidence type="ECO:0000313" key="3">
    <source>
        <dbReference type="Proteomes" id="UP001500713"/>
    </source>
</evidence>
<feature type="signal peptide" evidence="1">
    <location>
        <begin position="1"/>
        <end position="21"/>
    </location>
</feature>
<keyword evidence="1" id="KW-0732">Signal</keyword>
<organism evidence="2 3">
    <name type="scientific">Parasphingorhabdus litoris</name>
    <dbReference type="NCBI Taxonomy" id="394733"/>
    <lineage>
        <taxon>Bacteria</taxon>
        <taxon>Pseudomonadati</taxon>
        <taxon>Pseudomonadota</taxon>
        <taxon>Alphaproteobacteria</taxon>
        <taxon>Sphingomonadales</taxon>
        <taxon>Sphingomonadaceae</taxon>
        <taxon>Parasphingorhabdus</taxon>
    </lineage>
</organism>
<name>A0ABN1A190_9SPHN</name>
<dbReference type="EMBL" id="BAAAEM010000002">
    <property type="protein sequence ID" value="GAA0465103.1"/>
    <property type="molecule type" value="Genomic_DNA"/>
</dbReference>
<evidence type="ECO:0000313" key="2">
    <source>
        <dbReference type="EMBL" id="GAA0465103.1"/>
    </source>
</evidence>
<gene>
    <name evidence="2" type="ORF">GCM10009096_02060</name>
</gene>
<feature type="chain" id="PRO_5046179930" evidence="1">
    <location>
        <begin position="22"/>
        <end position="242"/>
    </location>
</feature>
<comment type="caution">
    <text evidence="2">The sequence shown here is derived from an EMBL/GenBank/DDBJ whole genome shotgun (WGS) entry which is preliminary data.</text>
</comment>
<sequence length="242" mass="25231">MKTIFARVVVLSLIVPLTACGQASQSAETGQSSLADDAAIAATASAVEEPAVTDVEEDGSALPSGVKVESFRPRITTVSQVGRDEKQIGCGPRDYALEDLEYTAKGAERSITAIKFVLQSNGTSSCNRREDLVNSSYDAPPSAGGLADTITIFASTPSLVELRGANNMQSTFDAAQLAGDDLAANALMRCSANPESPNVPEGKTGFRLMCGPIDISEITDLTVVAGESKQANLSIDLTVIEN</sequence>
<accession>A0ABN1A190</accession>
<keyword evidence="3" id="KW-1185">Reference proteome</keyword>